<dbReference type="Gene3D" id="3.30.1380.20">
    <property type="entry name" value="Trafficking protein particle complex subunit 3"/>
    <property type="match status" value="1"/>
</dbReference>
<protein>
    <submittedName>
        <fullName evidence="1">DUF2507 domain-containing protein</fullName>
    </submittedName>
</protein>
<organism evidence="1 2">
    <name type="scientific">Ornithinibacillus salinisoli</name>
    <dbReference type="NCBI Taxonomy" id="1848459"/>
    <lineage>
        <taxon>Bacteria</taxon>
        <taxon>Bacillati</taxon>
        <taxon>Bacillota</taxon>
        <taxon>Bacilli</taxon>
        <taxon>Bacillales</taxon>
        <taxon>Bacillaceae</taxon>
        <taxon>Ornithinibacillus</taxon>
    </lineage>
</organism>
<dbReference type="RefSeq" id="WP_377556791.1">
    <property type="nucleotide sequence ID" value="NZ_JBHUHQ010000021.1"/>
</dbReference>
<proteinExistence type="predicted"/>
<dbReference type="EMBL" id="JBHUHQ010000021">
    <property type="protein sequence ID" value="MFD2046257.1"/>
    <property type="molecule type" value="Genomic_DNA"/>
</dbReference>
<sequence length="145" mass="16608">MSKKQELLSLTVLDQLHTAGAGYDILRYISLPDVLGSEADTLLYFMGKNLARKFEIGSLGDVVYFFEKCGWGKLELFKEKKNELIFHLLSDAVVQRLQAPLQANFRLETGFLTEAIYHLKGKDCEGIEEINHKIHQIEFKIVFID</sequence>
<comment type="caution">
    <text evidence="1">The sequence shown here is derived from an EMBL/GenBank/DDBJ whole genome shotgun (WGS) entry which is preliminary data.</text>
</comment>
<accession>A0ABW4W6Q8</accession>
<evidence type="ECO:0000313" key="2">
    <source>
        <dbReference type="Proteomes" id="UP001597383"/>
    </source>
</evidence>
<dbReference type="Pfam" id="PF10702">
    <property type="entry name" value="DUF2507"/>
    <property type="match status" value="1"/>
</dbReference>
<reference evidence="2" key="1">
    <citation type="journal article" date="2019" name="Int. J. Syst. Evol. Microbiol.">
        <title>The Global Catalogue of Microorganisms (GCM) 10K type strain sequencing project: providing services to taxonomists for standard genome sequencing and annotation.</title>
        <authorList>
            <consortium name="The Broad Institute Genomics Platform"/>
            <consortium name="The Broad Institute Genome Sequencing Center for Infectious Disease"/>
            <person name="Wu L."/>
            <person name="Ma J."/>
        </authorList>
    </citation>
    <scope>NUCLEOTIDE SEQUENCE [LARGE SCALE GENOMIC DNA]</scope>
    <source>
        <strain evidence="2">R28</strain>
    </source>
</reference>
<gene>
    <name evidence="1" type="ORF">ACFSJF_18445</name>
</gene>
<dbReference type="InterPro" id="IPR024096">
    <property type="entry name" value="NO_sig/Golgi_transp_ligand-bd"/>
</dbReference>
<dbReference type="Proteomes" id="UP001597383">
    <property type="component" value="Unassembled WGS sequence"/>
</dbReference>
<evidence type="ECO:0000313" key="1">
    <source>
        <dbReference type="EMBL" id="MFD2046257.1"/>
    </source>
</evidence>
<keyword evidence="2" id="KW-1185">Reference proteome</keyword>
<name>A0ABW4W6Q8_9BACI</name>
<dbReference type="InterPro" id="IPR019642">
    <property type="entry name" value="DUF2507"/>
</dbReference>
<dbReference type="SUPFAM" id="SSF111126">
    <property type="entry name" value="Ligand-binding domain in the NO signalling and Golgi transport"/>
    <property type="match status" value="1"/>
</dbReference>